<dbReference type="GO" id="GO:0045893">
    <property type="term" value="P:positive regulation of DNA-templated transcription"/>
    <property type="evidence" value="ECO:0007669"/>
    <property type="project" value="TreeGrafter"/>
</dbReference>
<evidence type="ECO:0000313" key="4">
    <source>
        <dbReference type="Proteomes" id="UP000001811"/>
    </source>
</evidence>
<feature type="region of interest" description="Disordered" evidence="1">
    <location>
        <begin position="96"/>
        <end position="156"/>
    </location>
</feature>
<dbReference type="Bgee" id="ENSOCUG00000017260">
    <property type="expression patterns" value="Expressed in autopod skin and 17 other cell types or tissues"/>
</dbReference>
<dbReference type="GO" id="GO:0005634">
    <property type="term" value="C:nucleus"/>
    <property type="evidence" value="ECO:0007669"/>
    <property type="project" value="TreeGrafter"/>
</dbReference>
<feature type="region of interest" description="Disordered" evidence="1">
    <location>
        <begin position="1"/>
        <end position="59"/>
    </location>
</feature>
<feature type="region of interest" description="Disordered" evidence="1">
    <location>
        <begin position="186"/>
        <end position="266"/>
    </location>
</feature>
<organism evidence="3 4">
    <name type="scientific">Oryctolagus cuniculus</name>
    <name type="common">Rabbit</name>
    <dbReference type="NCBI Taxonomy" id="9986"/>
    <lineage>
        <taxon>Eukaryota</taxon>
        <taxon>Metazoa</taxon>
        <taxon>Chordata</taxon>
        <taxon>Craniata</taxon>
        <taxon>Vertebrata</taxon>
        <taxon>Euteleostomi</taxon>
        <taxon>Mammalia</taxon>
        <taxon>Eutheria</taxon>
        <taxon>Euarchontoglires</taxon>
        <taxon>Glires</taxon>
        <taxon>Lagomorpha</taxon>
        <taxon>Leporidae</taxon>
        <taxon>Oryctolagus</taxon>
    </lineage>
</organism>
<dbReference type="InParanoid" id="G1TDB5"/>
<dbReference type="Proteomes" id="UP000001811">
    <property type="component" value="Unplaced"/>
</dbReference>
<reference evidence="3" key="3">
    <citation type="submission" date="2025-09" db="UniProtKB">
        <authorList>
            <consortium name="Ensembl"/>
        </authorList>
    </citation>
    <scope>IDENTIFICATION</scope>
    <source>
        <strain evidence="3">Thorbecke</strain>
    </source>
</reference>
<reference evidence="3 4" key="1">
    <citation type="journal article" date="2011" name="Nature">
        <title>A high-resolution map of human evolutionary constraint using 29 mammals.</title>
        <authorList>
            <person name="Lindblad-Toh K."/>
            <person name="Garber M."/>
            <person name="Zuk O."/>
            <person name="Lin M.F."/>
            <person name="Parker B.J."/>
            <person name="Washietl S."/>
            <person name="Kheradpour P."/>
            <person name="Ernst J."/>
            <person name="Jordan G."/>
            <person name="Mauceli E."/>
            <person name="Ward L.D."/>
            <person name="Lowe C.B."/>
            <person name="Holloway A.K."/>
            <person name="Clamp M."/>
            <person name="Gnerre S."/>
            <person name="Alfoldi J."/>
            <person name="Beal K."/>
            <person name="Chang J."/>
            <person name="Clawson H."/>
            <person name="Cuff J."/>
            <person name="Di Palma F."/>
            <person name="Fitzgerald S."/>
            <person name="Flicek P."/>
            <person name="Guttman M."/>
            <person name="Hubisz M.J."/>
            <person name="Jaffe D.B."/>
            <person name="Jungreis I."/>
            <person name="Kent W.J."/>
            <person name="Kostka D."/>
            <person name="Lara M."/>
            <person name="Martins A.L."/>
            <person name="Massingham T."/>
            <person name="Moltke I."/>
            <person name="Raney B.J."/>
            <person name="Rasmussen M.D."/>
            <person name="Robinson J."/>
            <person name="Stark A."/>
            <person name="Vilella A.J."/>
            <person name="Wen J."/>
            <person name="Xie X."/>
            <person name="Zody M.C."/>
            <person name="Baldwin J."/>
            <person name="Bloom T."/>
            <person name="Chin C.W."/>
            <person name="Heiman D."/>
            <person name="Nicol R."/>
            <person name="Nusbaum C."/>
            <person name="Young S."/>
            <person name="Wilkinson J."/>
            <person name="Worley K.C."/>
            <person name="Kovar C.L."/>
            <person name="Muzny D.M."/>
            <person name="Gibbs R.A."/>
            <person name="Cree A."/>
            <person name="Dihn H.H."/>
            <person name="Fowler G."/>
            <person name="Jhangiani S."/>
            <person name="Joshi V."/>
            <person name="Lee S."/>
            <person name="Lewis L.R."/>
            <person name="Nazareth L.V."/>
            <person name="Okwuonu G."/>
            <person name="Santibanez J."/>
            <person name="Warren W.C."/>
            <person name="Mardis E.R."/>
            <person name="Weinstock G.M."/>
            <person name="Wilson R.K."/>
            <person name="Delehaunty K."/>
            <person name="Dooling D."/>
            <person name="Fronik C."/>
            <person name="Fulton L."/>
            <person name="Fulton B."/>
            <person name="Graves T."/>
            <person name="Minx P."/>
            <person name="Sodergren E."/>
            <person name="Birney E."/>
            <person name="Margulies E.H."/>
            <person name="Herrero J."/>
            <person name="Green E.D."/>
            <person name="Haussler D."/>
            <person name="Siepel A."/>
            <person name="Goldman N."/>
            <person name="Pollard K.S."/>
            <person name="Pedersen J.S."/>
            <person name="Lander E.S."/>
            <person name="Kellis M."/>
        </authorList>
    </citation>
    <scope>NUCLEOTIDE SEQUENCE [LARGE SCALE GENOMIC DNA]</scope>
    <source>
        <strain evidence="4">Thorbecke</strain>
    </source>
</reference>
<dbReference type="PANTHER" id="PTHR14987">
    <property type="entry name" value="PROTEIN LBH-RELATED"/>
    <property type="match status" value="1"/>
</dbReference>
<keyword evidence="4" id="KW-1185">Reference proteome</keyword>
<dbReference type="eggNOG" id="ENOG502TCS0">
    <property type="taxonomic scope" value="Eukaryota"/>
</dbReference>
<dbReference type="PANTHER" id="PTHR14987:SF1">
    <property type="entry name" value="LBH DOMAIN-CONTAINING PROTEIN 1"/>
    <property type="match status" value="1"/>
</dbReference>
<dbReference type="GeneTree" id="ENSGT00400000022873"/>
<dbReference type="HOGENOM" id="CLU_095191_0_0_1"/>
<evidence type="ECO:0000259" key="2">
    <source>
        <dbReference type="Pfam" id="PF15317"/>
    </source>
</evidence>
<sequence length="266" mass="28308">MALVPGNSEEDGPWPRDSAGSSRCPEGPRLTSSLWKDTGAIGRAEGPQDVQAVSQKPRLPSIVVETSEVNEDGAGLQWPCEDLLLLTDGEEEAEAFFQDQSEEPGWTWSPQDPRSPSRTFNPGVIWGQEQLEQDASWTPEDSEYQEAPNPCAHRDPATGSCVCRSPFVEYSHLLLPPVNFAGTEEEAVQAPAGVEPGAATEASGGRGCGRRGTDHAAPPQEAGVQRAGQHYSVGEETQETPPADPACPEGEGDYGSGCPLKASQDQ</sequence>
<evidence type="ECO:0000313" key="3">
    <source>
        <dbReference type="Ensembl" id="ENSOCUP00000014826.2"/>
    </source>
</evidence>
<dbReference type="InterPro" id="IPR038990">
    <property type="entry name" value="LBH_dom"/>
</dbReference>
<dbReference type="Ensembl" id="ENSOCUT00000017255.2">
    <property type="protein sequence ID" value="ENSOCUP00000014826.2"/>
    <property type="gene ID" value="ENSOCUG00000017260.3"/>
</dbReference>
<gene>
    <name evidence="3" type="primary">LBHD1</name>
</gene>
<dbReference type="OMA" id="RFVEYSH"/>
<name>G1TDB5_RABIT</name>
<reference evidence="3" key="2">
    <citation type="submission" date="2025-08" db="UniProtKB">
        <authorList>
            <consortium name="Ensembl"/>
        </authorList>
    </citation>
    <scope>IDENTIFICATION</scope>
    <source>
        <strain evidence="3">Thorbecke</strain>
    </source>
</reference>
<evidence type="ECO:0000256" key="1">
    <source>
        <dbReference type="SAM" id="MobiDB-lite"/>
    </source>
</evidence>
<dbReference type="PaxDb" id="9986-ENSOCUP00000014826"/>
<proteinExistence type="predicted"/>
<feature type="domain" description="LBH" evidence="2">
    <location>
        <begin position="1"/>
        <end position="102"/>
    </location>
</feature>
<dbReference type="Pfam" id="PF15317">
    <property type="entry name" value="Lbh"/>
    <property type="match status" value="1"/>
</dbReference>
<dbReference type="InterPro" id="IPR042945">
    <property type="entry name" value="LBH_dom_prot"/>
</dbReference>
<feature type="compositionally biased region" description="Polar residues" evidence="1">
    <location>
        <begin position="108"/>
        <end position="120"/>
    </location>
</feature>
<accession>G1TDB5</accession>
<dbReference type="FunCoup" id="G1TDB5">
    <property type="interactions" value="62"/>
</dbReference>
<dbReference type="AlphaFoldDB" id="G1TDB5"/>
<protein>
    <submittedName>
        <fullName evidence="3">LBH domain containing 1</fullName>
    </submittedName>
</protein>